<dbReference type="Proteomes" id="UP000003242">
    <property type="component" value="Unassembled WGS sequence"/>
</dbReference>
<dbReference type="RefSeq" id="WP_009369842.1">
    <property type="nucleotide sequence ID" value="NZ_ADGP01000020.1"/>
</dbReference>
<sequence>MDEEERKTLLEILTADLTATEKLILIYVILCNKEHATSVELGKIAGVSEHSIGSILTRLKKKNVISTMRWWDSVLERIKRTIIVLKLPKKADD</sequence>
<evidence type="ECO:0000313" key="1">
    <source>
        <dbReference type="EMBL" id="EFD93909.1"/>
    </source>
</evidence>
<gene>
    <name evidence="1" type="ORF">HMPREF0889_0306</name>
</gene>
<name>D3LVI2_9FIRM</name>
<dbReference type="Gene3D" id="1.10.10.10">
    <property type="entry name" value="Winged helix-like DNA-binding domain superfamily/Winged helix DNA-binding domain"/>
    <property type="match status" value="1"/>
</dbReference>
<dbReference type="STRING" id="699218.HMPREF0889_0306"/>
<dbReference type="InterPro" id="IPR036390">
    <property type="entry name" value="WH_DNA-bd_sf"/>
</dbReference>
<proteinExistence type="predicted"/>
<comment type="caution">
    <text evidence="1">The sequence shown here is derived from an EMBL/GenBank/DDBJ whole genome shotgun (WGS) entry which is preliminary data.</text>
</comment>
<reference evidence="2" key="1">
    <citation type="submission" date="2009-12" db="EMBL/GenBank/DDBJ databases">
        <title>Sequence of Clostridiales genomosp. BVAB3 str. UPII9-5.</title>
        <authorList>
            <person name="Madupu R."/>
            <person name="Durkin A.S."/>
            <person name="Torralba M."/>
            <person name="Methe B."/>
            <person name="Sutton G.G."/>
            <person name="Strausberg R.L."/>
            <person name="Nelson K.E."/>
        </authorList>
    </citation>
    <scope>NUCLEOTIDE SEQUENCE [LARGE SCALE GENOMIC DNA]</scope>
    <source>
        <strain evidence="2">28L</strain>
    </source>
</reference>
<evidence type="ECO:0000313" key="2">
    <source>
        <dbReference type="Proteomes" id="UP000003242"/>
    </source>
</evidence>
<dbReference type="EMBL" id="ADGP01000020">
    <property type="protein sequence ID" value="EFD93909.1"/>
    <property type="molecule type" value="Genomic_DNA"/>
</dbReference>
<dbReference type="AlphaFoldDB" id="D3LVI2"/>
<accession>D3LVI2</accession>
<dbReference type="InterPro" id="IPR036388">
    <property type="entry name" value="WH-like_DNA-bd_sf"/>
</dbReference>
<dbReference type="SUPFAM" id="SSF46785">
    <property type="entry name" value="Winged helix' DNA-binding domain"/>
    <property type="match status" value="1"/>
</dbReference>
<organism evidence="1 2">
    <name type="scientific">Megasphaera lornae</name>
    <dbReference type="NCBI Taxonomy" id="1000568"/>
    <lineage>
        <taxon>Bacteria</taxon>
        <taxon>Bacillati</taxon>
        <taxon>Bacillota</taxon>
        <taxon>Negativicutes</taxon>
        <taxon>Veillonellales</taxon>
        <taxon>Veillonellaceae</taxon>
        <taxon>Megasphaera</taxon>
    </lineage>
</organism>
<protein>
    <submittedName>
        <fullName evidence="1">Uncharacterized protein</fullName>
    </submittedName>
</protein>